<reference evidence="2 3" key="1">
    <citation type="journal article" date="2019" name="PLoS Genet.">
        <title>Convergent evolution of linked mating-type loci in basidiomycete fungi.</title>
        <authorList>
            <person name="Sun S."/>
            <person name="Coelho M.A."/>
            <person name="Heitman J."/>
            <person name="Nowrousian M."/>
        </authorList>
    </citation>
    <scope>NUCLEOTIDE SEQUENCE [LARGE SCALE GENOMIC DNA]</scope>
    <source>
        <strain evidence="2 3">CBS 4282</strain>
    </source>
</reference>
<accession>A0A7D8V2T1</accession>
<dbReference type="EMBL" id="QKWK01000001">
    <property type="protein sequence ID" value="TXT15855.1"/>
    <property type="molecule type" value="Genomic_DNA"/>
</dbReference>
<evidence type="ECO:0000313" key="2">
    <source>
        <dbReference type="EMBL" id="TXT15855.1"/>
    </source>
</evidence>
<feature type="region of interest" description="Disordered" evidence="1">
    <location>
        <begin position="137"/>
        <end position="156"/>
    </location>
</feature>
<evidence type="ECO:0000256" key="1">
    <source>
        <dbReference type="SAM" id="MobiDB-lite"/>
    </source>
</evidence>
<proteinExistence type="predicted"/>
<feature type="compositionally biased region" description="Polar residues" evidence="1">
    <location>
        <begin position="89"/>
        <end position="100"/>
    </location>
</feature>
<feature type="compositionally biased region" description="Low complexity" evidence="1">
    <location>
        <begin position="35"/>
        <end position="63"/>
    </location>
</feature>
<sequence>MFDSAAARSSPHRSSSHSPQLFHPKPVPFARPAFTSSYSSPLLTSSGSGTSPPTAGSSSVSCSPSPPSPHMKPTPLGGNKHRPKMPKKMSSTSGKQQRVQLSIEVKVERSRCGFHSLFVPLGRAPPPAPPTSPVFGQSSNHHHNHALKPDPAWPHDSKTTCEERWVEDVGMGQHSMEVD</sequence>
<dbReference type="OrthoDB" id="2596611at2759"/>
<protein>
    <submittedName>
        <fullName evidence="2">Uncharacterized protein</fullName>
    </submittedName>
</protein>
<gene>
    <name evidence="2" type="ORF">VHUM_00358</name>
</gene>
<keyword evidence="3" id="KW-1185">Reference proteome</keyword>
<feature type="region of interest" description="Disordered" evidence="1">
    <location>
        <begin position="1"/>
        <end position="100"/>
    </location>
</feature>
<evidence type="ECO:0000313" key="3">
    <source>
        <dbReference type="Proteomes" id="UP000473826"/>
    </source>
</evidence>
<organism evidence="2 3">
    <name type="scientific">Vanrija humicola</name>
    <name type="common">Yeast</name>
    <name type="synonym">Cryptococcus humicola</name>
    <dbReference type="NCBI Taxonomy" id="5417"/>
    <lineage>
        <taxon>Eukaryota</taxon>
        <taxon>Fungi</taxon>
        <taxon>Dikarya</taxon>
        <taxon>Basidiomycota</taxon>
        <taxon>Agaricomycotina</taxon>
        <taxon>Tremellomycetes</taxon>
        <taxon>Trichosporonales</taxon>
        <taxon>Trichosporonaceae</taxon>
        <taxon>Vanrija</taxon>
    </lineage>
</organism>
<dbReference type="Proteomes" id="UP000473826">
    <property type="component" value="Unassembled WGS sequence"/>
</dbReference>
<dbReference type="AlphaFoldDB" id="A0A7D8V2T1"/>
<comment type="caution">
    <text evidence="2">The sequence shown here is derived from an EMBL/GenBank/DDBJ whole genome shotgun (WGS) entry which is preliminary data.</text>
</comment>
<name>A0A7D8V2T1_VANHU</name>